<evidence type="ECO:0000313" key="2">
    <source>
        <dbReference type="Proteomes" id="UP000014216"/>
    </source>
</evidence>
<dbReference type="AlphaFoldDB" id="S0G5W0"/>
<comment type="caution">
    <text evidence="1">The sequence shown here is derived from an EMBL/GenBank/DDBJ whole genome shotgun (WGS) entry which is preliminary data.</text>
</comment>
<accession>S0G5W0</accession>
<reference evidence="1 2" key="1">
    <citation type="journal article" date="2013" name="Genome Announc.">
        <title>Draft Genome Sequence of Desulfotignum phosphitoxidans DSM 13687 Strain FiPS-3.</title>
        <authorList>
            <person name="Poehlein A."/>
            <person name="Daniel R."/>
            <person name="Simeonova D.D."/>
        </authorList>
    </citation>
    <scope>NUCLEOTIDE SEQUENCE [LARGE SCALE GENOMIC DNA]</scope>
    <source>
        <strain evidence="1 2">DSM 13687</strain>
    </source>
</reference>
<sequence>MKNNQPVNPWYGVDSPWLQQTRQTLASLEHTLTARENATDRMVYNAWFKTDKNRRELDLYKNRILPLTKSALDVSTREYETGSIPFSQAIGSYTDWLKAKLAIAQKTKDLGISFAALETVVGTSL</sequence>
<dbReference type="SUPFAM" id="SSF56954">
    <property type="entry name" value="Outer membrane efflux proteins (OEP)"/>
    <property type="match status" value="1"/>
</dbReference>
<protein>
    <submittedName>
        <fullName evidence="1">Putative metal ion efflux outer membrane family protein</fullName>
    </submittedName>
</protein>
<gene>
    <name evidence="1" type="ORF">Dpo_3c01290</name>
</gene>
<dbReference type="EMBL" id="APJX01000003">
    <property type="protein sequence ID" value="EMS79987.1"/>
    <property type="molecule type" value="Genomic_DNA"/>
</dbReference>
<evidence type="ECO:0000313" key="1">
    <source>
        <dbReference type="EMBL" id="EMS79987.1"/>
    </source>
</evidence>
<keyword evidence="2" id="KW-1185">Reference proteome</keyword>
<organism evidence="1 2">
    <name type="scientific">Desulfotignum phosphitoxidans DSM 13687</name>
    <dbReference type="NCBI Taxonomy" id="1286635"/>
    <lineage>
        <taxon>Bacteria</taxon>
        <taxon>Pseudomonadati</taxon>
        <taxon>Thermodesulfobacteriota</taxon>
        <taxon>Desulfobacteria</taxon>
        <taxon>Desulfobacterales</taxon>
        <taxon>Desulfobacteraceae</taxon>
        <taxon>Desulfotignum</taxon>
    </lineage>
</organism>
<proteinExistence type="predicted"/>
<dbReference type="Proteomes" id="UP000014216">
    <property type="component" value="Unassembled WGS sequence"/>
</dbReference>
<name>S0G5W0_9BACT</name>
<dbReference type="Gene3D" id="1.20.1600.10">
    <property type="entry name" value="Outer membrane efflux proteins (OEP)"/>
    <property type="match status" value="1"/>
</dbReference>